<feature type="transmembrane region" description="Helical" evidence="3">
    <location>
        <begin position="541"/>
        <end position="560"/>
    </location>
</feature>
<evidence type="ECO:0000313" key="4">
    <source>
        <dbReference type="EMBL" id="BAO41117.1"/>
    </source>
</evidence>
<dbReference type="KEGG" id="kmx:KLMA_50463"/>
<accession>W0TBU4</accession>
<dbReference type="RefSeq" id="XP_022676922.1">
    <property type="nucleotide sequence ID" value="XM_022820460.1"/>
</dbReference>
<evidence type="ECO:0000256" key="3">
    <source>
        <dbReference type="SAM" id="Phobius"/>
    </source>
</evidence>
<keyword evidence="3" id="KW-0812">Transmembrane</keyword>
<evidence type="ECO:0000256" key="2">
    <source>
        <dbReference type="SAM" id="MobiDB-lite"/>
    </source>
</evidence>
<evidence type="ECO:0000256" key="1">
    <source>
        <dbReference type="SAM" id="Coils"/>
    </source>
</evidence>
<sequence length="576" mass="67313">MSKEVDEDEEVILRDVAREERLKRITELMLELKKGMMEDFHIDSHTSVPQEEKGVGRTKISRRTREQADKVRVYLEFYYTLIEKYTKPPPGEEHRDVDNVYNPLQVIRNRKIRKKYGDKTRDFHLARPPVIAIKDFSHRSSKFPWYVDIMEKSNDIVWRTNHWDELKRPDGSLWFGKKLHRQHSHPHMHQPPHQFSGHWSKNSVVSSGSSGENSYNEDISAGNSRSLLSRFSRGATRRPEPLEGFTQNNNDSKIVVPKIIYQTPTEYGNGKTAIIDVPIDPLKKPDEEQDSKPERLEPELEQNQEDEQYQEQYHDQGDQLDEQQPDHLELEQLRQQLSLPSQTQSLQPKNSPKRSNGLYPTHSSTSSTKHSKANSLSLSHSNQPSSSVDLQSFIVEESIRRKLYEDYRSIKCLECSWEVLRRKRVLTELAAKRRMNVTAKKLRANVRSLKHEMNLTESLLGSYEAELSTDGVLLSEFKTKFLKDYSNRVNSLISFSDRFLSDINTTLTLRLRILKENIDKVSLLSHQKRAWRKGLYKALEVFIVSCLWFVWLVFSILRIVQNGLIIVFKIVKWALF</sequence>
<keyword evidence="3" id="KW-0472">Membrane</keyword>
<dbReference type="PANTHER" id="PTHR38426">
    <property type="entry name" value="MAINTENANCE OF TELOMERE CAPPING PROTEIN 4"/>
    <property type="match status" value="1"/>
</dbReference>
<dbReference type="AlphaFoldDB" id="W0TBU4"/>
<organism evidence="4 5">
    <name type="scientific">Kluyveromyces marxianus (strain DMKU3-1042 / BCC 29191 / NBRC 104275)</name>
    <name type="common">Yeast</name>
    <name type="synonym">Candida kefyr</name>
    <dbReference type="NCBI Taxonomy" id="1003335"/>
    <lineage>
        <taxon>Eukaryota</taxon>
        <taxon>Fungi</taxon>
        <taxon>Dikarya</taxon>
        <taxon>Ascomycota</taxon>
        <taxon>Saccharomycotina</taxon>
        <taxon>Saccharomycetes</taxon>
        <taxon>Saccharomycetales</taxon>
        <taxon>Saccharomycetaceae</taxon>
        <taxon>Kluyveromyces</taxon>
    </lineage>
</organism>
<dbReference type="PANTHER" id="PTHR38426:SF1">
    <property type="entry name" value="MAINTENANCE OF TELOMERE CAPPING PROTEIN 4"/>
    <property type="match status" value="1"/>
</dbReference>
<feature type="compositionally biased region" description="Low complexity" evidence="2">
    <location>
        <begin position="200"/>
        <end position="214"/>
    </location>
</feature>
<dbReference type="Proteomes" id="UP000065495">
    <property type="component" value="Chromosome 5"/>
</dbReference>
<feature type="compositionally biased region" description="Low complexity" evidence="2">
    <location>
        <begin position="361"/>
        <end position="387"/>
    </location>
</feature>
<feature type="region of interest" description="Disordered" evidence="2">
    <location>
        <begin position="340"/>
        <end position="387"/>
    </location>
</feature>
<protein>
    <submittedName>
        <fullName evidence="4">Conserved hypothetical membrane protein</fullName>
    </submittedName>
</protein>
<reference evidence="4 5" key="1">
    <citation type="journal article" date="2015" name="Biotechnol. Biofuels">
        <title>Genetic basis of the highly efficient yeast Kluyveromyces marxianus: complete genome sequence and transcriptome analyses.</title>
        <authorList>
            <person name="Lertwattanasakul N."/>
            <person name="Kosaka T."/>
            <person name="Hosoyama A."/>
            <person name="Suzuki Y."/>
            <person name="Rodrussamee N."/>
            <person name="Matsutani M."/>
            <person name="Murata M."/>
            <person name="Fujimoto N."/>
            <person name="Suprayogi"/>
            <person name="Tsuchikane K."/>
            <person name="Limtong S."/>
            <person name="Fujita N."/>
            <person name="Yamada M."/>
        </authorList>
    </citation>
    <scope>NUCLEOTIDE SEQUENCE [LARGE SCALE GENOMIC DNA]</scope>
    <source>
        <strain evidence="5">DMKU3-1042 / BCC 29191 / NBRC 104275</strain>
    </source>
</reference>
<feature type="region of interest" description="Disordered" evidence="2">
    <location>
        <begin position="278"/>
        <end position="318"/>
    </location>
</feature>
<dbReference type="VEuPathDB" id="FungiDB:KLMA_50463"/>
<dbReference type="InterPro" id="IPR038769">
    <property type="entry name" value="MTC4"/>
</dbReference>
<feature type="region of interest" description="Disordered" evidence="2">
    <location>
        <begin position="183"/>
        <end position="221"/>
    </location>
</feature>
<feature type="compositionally biased region" description="Acidic residues" evidence="2">
    <location>
        <begin position="299"/>
        <end position="309"/>
    </location>
</feature>
<dbReference type="OrthoDB" id="4064064at2759"/>
<keyword evidence="3" id="KW-1133">Transmembrane helix</keyword>
<keyword evidence="1" id="KW-0175">Coiled coil</keyword>
<dbReference type="GeneID" id="34717064"/>
<evidence type="ECO:0000313" key="5">
    <source>
        <dbReference type="Proteomes" id="UP000065495"/>
    </source>
</evidence>
<feature type="compositionally biased region" description="Basic and acidic residues" evidence="2">
    <location>
        <begin position="281"/>
        <end position="298"/>
    </location>
</feature>
<proteinExistence type="predicted"/>
<dbReference type="EMBL" id="AP012217">
    <property type="protein sequence ID" value="BAO41117.1"/>
    <property type="molecule type" value="Genomic_DNA"/>
</dbReference>
<feature type="coiled-coil region" evidence="1">
    <location>
        <begin position="432"/>
        <end position="459"/>
    </location>
</feature>
<gene>
    <name evidence="4" type="primary">MTC4</name>
    <name evidence="4" type="ORF">KLMA_50463</name>
</gene>
<name>W0TBU4_KLUMD</name>